<protein>
    <recommendedName>
        <fullName evidence="5 15">CDP-diacylglycerol--glycerol-3-phosphate 3-phosphatidyltransferase</fullName>
        <ecNumber evidence="4 15">2.7.8.5</ecNumber>
    </recommendedName>
</protein>
<evidence type="ECO:0000256" key="9">
    <source>
        <dbReference type="ARBA" id="ARBA00022989"/>
    </source>
</evidence>
<keyword evidence="7 16" id="KW-0808">Transferase</keyword>
<evidence type="ECO:0000256" key="3">
    <source>
        <dbReference type="ARBA" id="ARBA00010441"/>
    </source>
</evidence>
<evidence type="ECO:0000313" key="19">
    <source>
        <dbReference type="Proteomes" id="UP000199758"/>
    </source>
</evidence>
<dbReference type="InterPro" id="IPR004570">
    <property type="entry name" value="Phosphatidylglycerol_P_synth"/>
</dbReference>
<proteinExistence type="inferred from homology"/>
<keyword evidence="13" id="KW-1208">Phospholipid metabolism</keyword>
<dbReference type="NCBIfam" id="TIGR00560">
    <property type="entry name" value="pgsA"/>
    <property type="match status" value="1"/>
</dbReference>
<keyword evidence="19" id="KW-1185">Reference proteome</keyword>
<dbReference type="PANTHER" id="PTHR14269:SF62">
    <property type="entry name" value="CDP-DIACYLGLYCEROL--GLYCEROL-3-PHOSPHATE 3-PHOSPHATIDYLTRANSFERASE 1, CHLOROPLASTIC"/>
    <property type="match status" value="1"/>
</dbReference>
<evidence type="ECO:0000256" key="4">
    <source>
        <dbReference type="ARBA" id="ARBA00013170"/>
    </source>
</evidence>
<dbReference type="InterPro" id="IPR050324">
    <property type="entry name" value="CDP-alcohol_PTase-I"/>
</dbReference>
<dbReference type="InterPro" id="IPR043130">
    <property type="entry name" value="CDP-OH_PTrfase_TM_dom"/>
</dbReference>
<feature type="transmembrane region" description="Helical" evidence="17">
    <location>
        <begin position="71"/>
        <end position="98"/>
    </location>
</feature>
<dbReference type="Gene3D" id="1.20.120.1760">
    <property type="match status" value="1"/>
</dbReference>
<evidence type="ECO:0000256" key="2">
    <source>
        <dbReference type="ARBA" id="ARBA00005042"/>
    </source>
</evidence>
<keyword evidence="11 17" id="KW-0472">Membrane</keyword>
<dbReference type="Proteomes" id="UP000199758">
    <property type="component" value="Unassembled WGS sequence"/>
</dbReference>
<evidence type="ECO:0000256" key="10">
    <source>
        <dbReference type="ARBA" id="ARBA00023098"/>
    </source>
</evidence>
<dbReference type="EC" id="2.7.8.5" evidence="4 15"/>
<sequence length="187" mass="20743">MNLPNVLTLLRVAVIPVVLGLFYLPYPYARQVAFCLYAAACVTDWVDGYLARLWGQTSKFGAFLDPVADKLLVAVSLVMILEARPGGILAMLVAIIIGREITISALREWMAELGQRTSVAVGWVGKLKTIFQMVAIGCMLWEIPLLGIPIYEIGFVLLFAAAALTVWSMLLYLRAAWPFMKEDHPVR</sequence>
<dbReference type="STRING" id="490188.SAMN04488068_3165"/>
<evidence type="ECO:0000256" key="5">
    <source>
        <dbReference type="ARBA" id="ARBA00014944"/>
    </source>
</evidence>
<evidence type="ECO:0000256" key="17">
    <source>
        <dbReference type="SAM" id="Phobius"/>
    </source>
</evidence>
<dbReference type="GO" id="GO:0005886">
    <property type="term" value="C:plasma membrane"/>
    <property type="evidence" value="ECO:0007669"/>
    <property type="project" value="TreeGrafter"/>
</dbReference>
<dbReference type="PIRSF" id="PIRSF000847">
    <property type="entry name" value="Phos_ph_gly_syn"/>
    <property type="match status" value="1"/>
</dbReference>
<accession>A0A1M5RRY8</accession>
<keyword evidence="10" id="KW-0443">Lipid metabolism</keyword>
<evidence type="ECO:0000313" key="18">
    <source>
        <dbReference type="EMBL" id="SHH29006.1"/>
    </source>
</evidence>
<evidence type="ECO:0000256" key="14">
    <source>
        <dbReference type="ARBA" id="ARBA00048586"/>
    </source>
</evidence>
<feature type="transmembrane region" description="Helical" evidence="17">
    <location>
        <begin position="149"/>
        <end position="173"/>
    </location>
</feature>
<keyword evidence="8 17" id="KW-0812">Transmembrane</keyword>
<dbReference type="GO" id="GO:0046474">
    <property type="term" value="P:glycerophospholipid biosynthetic process"/>
    <property type="evidence" value="ECO:0007669"/>
    <property type="project" value="TreeGrafter"/>
</dbReference>
<evidence type="ECO:0000256" key="1">
    <source>
        <dbReference type="ARBA" id="ARBA00004141"/>
    </source>
</evidence>
<keyword evidence="6" id="KW-0444">Lipid biosynthesis</keyword>
<comment type="pathway">
    <text evidence="2">Phospholipid metabolism; phosphatidylglycerol biosynthesis; phosphatidylglycerol from CDP-diacylglycerol: step 1/2.</text>
</comment>
<reference evidence="18 19" key="1">
    <citation type="submission" date="2016-11" db="EMBL/GenBank/DDBJ databases">
        <authorList>
            <person name="Jaros S."/>
            <person name="Januszkiewicz K."/>
            <person name="Wedrychowicz H."/>
        </authorList>
    </citation>
    <scope>NUCLEOTIDE SEQUENCE [LARGE SCALE GENOMIC DNA]</scope>
    <source>
        <strain evidence="18 19">CGMCC 1.7049</strain>
    </source>
</reference>
<organism evidence="18 19">
    <name type="scientific">Hydrocarboniphaga daqingensis</name>
    <dbReference type="NCBI Taxonomy" id="490188"/>
    <lineage>
        <taxon>Bacteria</taxon>
        <taxon>Pseudomonadati</taxon>
        <taxon>Pseudomonadota</taxon>
        <taxon>Gammaproteobacteria</taxon>
        <taxon>Nevskiales</taxon>
        <taxon>Nevskiaceae</taxon>
        <taxon>Hydrocarboniphaga</taxon>
    </lineage>
</organism>
<dbReference type="InterPro" id="IPR000462">
    <property type="entry name" value="CDP-OH_P_trans"/>
</dbReference>
<keyword evidence="12" id="KW-0594">Phospholipid biosynthesis</keyword>
<dbReference type="GO" id="GO:0008444">
    <property type="term" value="F:CDP-diacylglycerol-glycerol-3-phosphate 3-phosphatidyltransferase activity"/>
    <property type="evidence" value="ECO:0007669"/>
    <property type="project" value="UniProtKB-UniRule"/>
</dbReference>
<comment type="subcellular location">
    <subcellularLocation>
        <location evidence="1">Membrane</location>
        <topology evidence="1">Multi-pass membrane protein</topology>
    </subcellularLocation>
</comment>
<dbReference type="Pfam" id="PF01066">
    <property type="entry name" value="CDP-OH_P_transf"/>
    <property type="match status" value="1"/>
</dbReference>
<dbReference type="InterPro" id="IPR048254">
    <property type="entry name" value="CDP_ALCOHOL_P_TRANSF_CS"/>
</dbReference>
<evidence type="ECO:0000256" key="13">
    <source>
        <dbReference type="ARBA" id="ARBA00023264"/>
    </source>
</evidence>
<feature type="transmembrane region" description="Helical" evidence="17">
    <location>
        <begin position="119"/>
        <end position="143"/>
    </location>
</feature>
<comment type="catalytic activity">
    <reaction evidence="14">
        <text>a CDP-1,2-diacyl-sn-glycerol + sn-glycerol 3-phosphate = a 1,2-diacyl-sn-glycero-3-phospho-(1'-sn-glycero-3'-phosphate) + CMP + H(+)</text>
        <dbReference type="Rhea" id="RHEA:12593"/>
        <dbReference type="ChEBI" id="CHEBI:15378"/>
        <dbReference type="ChEBI" id="CHEBI:57597"/>
        <dbReference type="ChEBI" id="CHEBI:58332"/>
        <dbReference type="ChEBI" id="CHEBI:60110"/>
        <dbReference type="ChEBI" id="CHEBI:60377"/>
        <dbReference type="EC" id="2.7.8.5"/>
    </reaction>
</comment>
<evidence type="ECO:0000256" key="8">
    <source>
        <dbReference type="ARBA" id="ARBA00022692"/>
    </source>
</evidence>
<evidence type="ECO:0000256" key="15">
    <source>
        <dbReference type="NCBIfam" id="TIGR00560"/>
    </source>
</evidence>
<name>A0A1M5RRY8_9GAMM</name>
<evidence type="ECO:0000256" key="16">
    <source>
        <dbReference type="RuleBase" id="RU003750"/>
    </source>
</evidence>
<comment type="similarity">
    <text evidence="3 16">Belongs to the CDP-alcohol phosphatidyltransferase class-I family.</text>
</comment>
<evidence type="ECO:0000256" key="11">
    <source>
        <dbReference type="ARBA" id="ARBA00023136"/>
    </source>
</evidence>
<evidence type="ECO:0000256" key="6">
    <source>
        <dbReference type="ARBA" id="ARBA00022516"/>
    </source>
</evidence>
<feature type="transmembrane region" description="Helical" evidence="17">
    <location>
        <begin position="6"/>
        <end position="25"/>
    </location>
</feature>
<evidence type="ECO:0000256" key="12">
    <source>
        <dbReference type="ARBA" id="ARBA00023209"/>
    </source>
</evidence>
<dbReference type="PANTHER" id="PTHR14269">
    <property type="entry name" value="CDP-DIACYLGLYCEROL--GLYCEROL-3-PHOSPHATE 3-PHOSPHATIDYLTRANSFERASE-RELATED"/>
    <property type="match status" value="1"/>
</dbReference>
<dbReference type="AlphaFoldDB" id="A0A1M5RRY8"/>
<keyword evidence="9 17" id="KW-1133">Transmembrane helix</keyword>
<gene>
    <name evidence="18" type="ORF">SAMN04488068_3165</name>
</gene>
<dbReference type="PROSITE" id="PS00379">
    <property type="entry name" value="CDP_ALCOHOL_P_TRANSF"/>
    <property type="match status" value="1"/>
</dbReference>
<dbReference type="EMBL" id="FQWZ01000008">
    <property type="protein sequence ID" value="SHH29006.1"/>
    <property type="molecule type" value="Genomic_DNA"/>
</dbReference>
<evidence type="ECO:0000256" key="7">
    <source>
        <dbReference type="ARBA" id="ARBA00022679"/>
    </source>
</evidence>